<dbReference type="PANTHER" id="PTHR43415:SF3">
    <property type="entry name" value="GNAT-FAMILY ACETYLTRANSFERASE"/>
    <property type="match status" value="1"/>
</dbReference>
<dbReference type="Gene3D" id="3.40.630.30">
    <property type="match status" value="1"/>
</dbReference>
<keyword evidence="3" id="KW-1185">Reference proteome</keyword>
<reference evidence="2 3" key="1">
    <citation type="submission" date="2006-07" db="EMBL/GenBank/DDBJ databases">
        <title>Annotation of the draft genome assembly of Chlorobium ferroxidans DSM 13031.</title>
        <authorList>
            <consortium name="US DOE Joint Genome Institute (JGI-ORNL)"/>
            <person name="Larimer F."/>
            <person name="Land M."/>
            <person name="Hauser L."/>
        </authorList>
    </citation>
    <scope>NUCLEOTIDE SEQUENCE [LARGE SCALE GENOMIC DNA]</scope>
    <source>
        <strain evidence="2 3">DSM 13031</strain>
    </source>
</reference>
<dbReference type="SUPFAM" id="SSF55729">
    <property type="entry name" value="Acyl-CoA N-acyltransferases (Nat)"/>
    <property type="match status" value="1"/>
</dbReference>
<feature type="domain" description="N-acetyltransferase" evidence="1">
    <location>
        <begin position="17"/>
        <end position="180"/>
    </location>
</feature>
<comment type="caution">
    <text evidence="2">The sequence shown here is derived from an EMBL/GenBank/DDBJ whole genome shotgun (WGS) entry which is preliminary data.</text>
</comment>
<organism evidence="2 3">
    <name type="scientific">Chlorobium ferrooxidans DSM 13031</name>
    <dbReference type="NCBI Taxonomy" id="377431"/>
    <lineage>
        <taxon>Bacteria</taxon>
        <taxon>Pseudomonadati</taxon>
        <taxon>Chlorobiota</taxon>
        <taxon>Chlorobiia</taxon>
        <taxon>Chlorobiales</taxon>
        <taxon>Chlorobiaceae</taxon>
        <taxon>Chlorobium/Pelodictyon group</taxon>
        <taxon>Chlorobium</taxon>
    </lineage>
</organism>
<evidence type="ECO:0000313" key="3">
    <source>
        <dbReference type="Proteomes" id="UP000004162"/>
    </source>
</evidence>
<keyword evidence="2" id="KW-0808">Transferase</keyword>
<evidence type="ECO:0000259" key="1">
    <source>
        <dbReference type="PROSITE" id="PS51186"/>
    </source>
</evidence>
<dbReference type="PANTHER" id="PTHR43415">
    <property type="entry name" value="SPERMIDINE N(1)-ACETYLTRANSFERASE"/>
    <property type="match status" value="1"/>
</dbReference>
<dbReference type="GO" id="GO:0016747">
    <property type="term" value="F:acyltransferase activity, transferring groups other than amino-acyl groups"/>
    <property type="evidence" value="ECO:0007669"/>
    <property type="project" value="InterPro"/>
</dbReference>
<dbReference type="Pfam" id="PF13302">
    <property type="entry name" value="Acetyltransf_3"/>
    <property type="match status" value="1"/>
</dbReference>
<dbReference type="InterPro" id="IPR016181">
    <property type="entry name" value="Acyl_CoA_acyltransferase"/>
</dbReference>
<proteinExistence type="predicted"/>
<accession>Q0YTT5</accession>
<evidence type="ECO:0000313" key="2">
    <source>
        <dbReference type="EMBL" id="EAT59816.1"/>
    </source>
</evidence>
<gene>
    <name evidence="2" type="ORF">CferDRAFT_1823</name>
</gene>
<dbReference type="InterPro" id="IPR000182">
    <property type="entry name" value="GNAT_dom"/>
</dbReference>
<dbReference type="AlphaFoldDB" id="Q0YTT5"/>
<dbReference type="EMBL" id="AASE01000002">
    <property type="protein sequence ID" value="EAT59816.1"/>
    <property type="molecule type" value="Genomic_DNA"/>
</dbReference>
<dbReference type="PROSITE" id="PS51186">
    <property type="entry name" value="GNAT"/>
    <property type="match status" value="1"/>
</dbReference>
<name>Q0YTT5_9CHLB</name>
<protein>
    <submittedName>
        <fullName evidence="2">GCN5-related N-acetyltransferase</fullName>
    </submittedName>
</protein>
<dbReference type="Proteomes" id="UP000004162">
    <property type="component" value="Unassembled WGS sequence"/>
</dbReference>
<dbReference type="RefSeq" id="WP_006365594.1">
    <property type="nucleotide sequence ID" value="NZ_AASE01000002.1"/>
</dbReference>
<sequence>MEKMVTEEGPVLCGEKVLLRLFTPADINEVYIGWLNDPEVVRYSNQRFHRHDAESSRRYLATFSDTDNLFMSIHALSDNRQIGTMTAYRFRHHGTVDVGIMIGDRSVWGKGYGQDAWNTFTGWLLSQKEIRKLTAGTSALNYGMIKLMERSGMTFEAVRKAQEIFDGQAADILYYAKFRTS</sequence>
<reference evidence="2 3" key="2">
    <citation type="submission" date="2006-07" db="EMBL/GenBank/DDBJ databases">
        <title>Sequencing of the draft genome and assembly of Chlorobium ferroxidans DSM 13031.</title>
        <authorList>
            <consortium name="US DOE Joint Genome Institute (JGI-PGF)"/>
            <person name="Copeland A."/>
            <person name="Lucas S."/>
            <person name="Lapidus A."/>
            <person name="Barry K."/>
            <person name="Glavina del Rio T."/>
            <person name="Dalin E."/>
            <person name="Tice H."/>
            <person name="Bruce D."/>
            <person name="Pitluck S."/>
            <person name="Richardson P."/>
        </authorList>
    </citation>
    <scope>NUCLEOTIDE SEQUENCE [LARGE SCALE GENOMIC DNA]</scope>
    <source>
        <strain evidence="2 3">DSM 13031</strain>
    </source>
</reference>